<dbReference type="InterPro" id="IPR012469">
    <property type="entry name" value="DUF1688"/>
</dbReference>
<organism evidence="2">
    <name type="scientific">Grosmannia clavigera (strain kw1407 / UAMH 11150)</name>
    <name type="common">Blue stain fungus</name>
    <name type="synonym">Graphiocladiella clavigera</name>
    <dbReference type="NCBI Taxonomy" id="655863"/>
    <lineage>
        <taxon>Eukaryota</taxon>
        <taxon>Fungi</taxon>
        <taxon>Dikarya</taxon>
        <taxon>Ascomycota</taxon>
        <taxon>Pezizomycotina</taxon>
        <taxon>Sordariomycetes</taxon>
        <taxon>Sordariomycetidae</taxon>
        <taxon>Ophiostomatales</taxon>
        <taxon>Ophiostomataceae</taxon>
        <taxon>Leptographium</taxon>
    </lineage>
</organism>
<dbReference type="PANTHER" id="PTHR31687:SF3">
    <property type="entry name" value="PROTEIN URG3"/>
    <property type="match status" value="1"/>
</dbReference>
<protein>
    <submittedName>
        <fullName evidence="1">Conserved fungal protein</fullName>
    </submittedName>
</protein>
<dbReference type="GeneID" id="25982059"/>
<dbReference type="OrthoDB" id="2153176at2759"/>
<sequence length="438" mass="47312">MAAPTDPTVAYLLSLEAVRERSREVLLAAQAGDLNHFDYHESKLPEVASFVCAIIERDFGPDKFDEIPPHGRWQHFNVGDIDRIAPLLEAWEGEGVPKLELTRRLVDLFFVSVLLDAGAGDTWKYDEAATGRAFNRSEGIAVASLHMFLEGAFSSAGKAQPLIVDGAGLVGLTEGPFVKGFQVSAENPLVGVSSRVALLNRIGSSLLRLPEIVGPTGRPGNAVDYVLKNSSEGVLDYRLLWSTLQAILIPAWPQDRPTINGRPIGDAWPLQVLAQRAERRSPKSTAAADAIQPFHKLTQWLGYSLTVPFVRILGLGVVNDQLGTGLPEYRNGGLFVDLGALTLKAAVAEANTDTAGGEVLPRFSPTEDVIVEWRAMTVALLDELFKLVSTTFAAKGTKLTMAQVLEAGTWKGGRELAAKLRPQTKSSPILLNGDGTLF</sequence>
<dbReference type="eggNOG" id="ENOG502QR4F">
    <property type="taxonomic scope" value="Eukaryota"/>
</dbReference>
<dbReference type="Pfam" id="PF07958">
    <property type="entry name" value="DUF1688"/>
    <property type="match status" value="1"/>
</dbReference>
<proteinExistence type="predicted"/>
<keyword evidence="2" id="KW-1185">Reference proteome</keyword>
<dbReference type="Proteomes" id="UP000007796">
    <property type="component" value="Unassembled WGS sequence"/>
</dbReference>
<dbReference type="STRING" id="655863.F0XC27"/>
<evidence type="ECO:0000313" key="2">
    <source>
        <dbReference type="Proteomes" id="UP000007796"/>
    </source>
</evidence>
<dbReference type="RefSeq" id="XP_014173480.1">
    <property type="nucleotide sequence ID" value="XM_014318005.1"/>
</dbReference>
<dbReference type="InParanoid" id="F0XC27"/>
<dbReference type="AlphaFoldDB" id="F0XC27"/>
<name>F0XC27_GROCL</name>
<accession>F0XC27</accession>
<gene>
    <name evidence="1" type="ORF">CMQ_926</name>
</gene>
<evidence type="ECO:0000313" key="1">
    <source>
        <dbReference type="EMBL" id="EFX03998.1"/>
    </source>
</evidence>
<dbReference type="HOGENOM" id="CLU_026445_1_0_1"/>
<dbReference type="EMBL" id="GL629765">
    <property type="protein sequence ID" value="EFX03998.1"/>
    <property type="molecule type" value="Genomic_DNA"/>
</dbReference>
<reference evidence="1 2" key="1">
    <citation type="journal article" date="2011" name="Proc. Natl. Acad. Sci. U.S.A.">
        <title>Genome and transcriptome analyses of the mountain pine beetle-fungal symbiont Grosmannia clavigera, a lodgepole pine pathogen.</title>
        <authorList>
            <person name="DiGuistini S."/>
            <person name="Wang Y."/>
            <person name="Liao N.Y."/>
            <person name="Taylor G."/>
            <person name="Tanguay P."/>
            <person name="Feau N."/>
            <person name="Henrissat B."/>
            <person name="Chan S.K."/>
            <person name="Hesse-Orce U."/>
            <person name="Alamouti S.M."/>
            <person name="Tsui C.K.M."/>
            <person name="Docking R.T."/>
            <person name="Levasseur A."/>
            <person name="Haridas S."/>
            <person name="Robertson G."/>
            <person name="Birol I."/>
            <person name="Holt R.A."/>
            <person name="Marra M.A."/>
            <person name="Hamelin R.C."/>
            <person name="Hirst M."/>
            <person name="Jones S.J.M."/>
            <person name="Bohlmann J."/>
            <person name="Breuil C."/>
        </authorList>
    </citation>
    <scope>NUCLEOTIDE SEQUENCE [LARGE SCALE GENOMIC DNA]</scope>
    <source>
        <strain evidence="2">kw1407 / UAMH 11150</strain>
    </source>
</reference>
<dbReference type="PANTHER" id="PTHR31687">
    <property type="match status" value="1"/>
</dbReference>